<dbReference type="InterPro" id="IPR009057">
    <property type="entry name" value="Homeodomain-like_sf"/>
</dbReference>
<dbReference type="InterPro" id="IPR030828">
    <property type="entry name" value="HTH_TyrR"/>
</dbReference>
<dbReference type="InterPro" id="IPR035965">
    <property type="entry name" value="PAS-like_dom_sf"/>
</dbReference>
<reference evidence="10 11" key="1">
    <citation type="submission" date="2016-08" db="EMBL/GenBank/DDBJ databases">
        <authorList>
            <person name="Seilhamer J.J."/>
        </authorList>
    </citation>
    <scope>NUCLEOTIDE SEQUENCE [LARGE SCALE GENOMIC DNA]</scope>
    <source>
        <strain evidence="10 11">SDA_GO95</strain>
    </source>
</reference>
<feature type="domain" description="PAS" evidence="9">
    <location>
        <begin position="9"/>
        <end position="57"/>
    </location>
</feature>
<dbReference type="SMART" id="SM00382">
    <property type="entry name" value="AAA"/>
    <property type="match status" value="1"/>
</dbReference>
<dbReference type="Proteomes" id="UP000195696">
    <property type="component" value="Unassembled WGS sequence"/>
</dbReference>
<evidence type="ECO:0000313" key="11">
    <source>
        <dbReference type="Proteomes" id="UP000195696"/>
    </source>
</evidence>
<keyword evidence="4" id="KW-0805">Transcription regulation</keyword>
<evidence type="ECO:0000256" key="5">
    <source>
        <dbReference type="ARBA" id="ARBA00023125"/>
    </source>
</evidence>
<dbReference type="GO" id="GO:0006355">
    <property type="term" value="P:regulation of DNA-templated transcription"/>
    <property type="evidence" value="ECO:0007669"/>
    <property type="project" value="InterPro"/>
</dbReference>
<dbReference type="InterPro" id="IPR025944">
    <property type="entry name" value="Sigma_54_int_dom_CS"/>
</dbReference>
<dbReference type="SUPFAM" id="SSF46689">
    <property type="entry name" value="Homeodomain-like"/>
    <property type="match status" value="1"/>
</dbReference>
<evidence type="ECO:0000259" key="8">
    <source>
        <dbReference type="PROSITE" id="PS50045"/>
    </source>
</evidence>
<keyword evidence="1" id="KW-0547">Nucleotide-binding</keyword>
<dbReference type="PROSITE" id="PS00676">
    <property type="entry name" value="SIGMA54_INTERACT_2"/>
    <property type="match status" value="1"/>
</dbReference>
<dbReference type="PANTHER" id="PTHR32071:SF57">
    <property type="entry name" value="C4-DICARBOXYLATE TRANSPORT TRANSCRIPTIONAL REGULATORY PROTEIN DCTD"/>
    <property type="match status" value="1"/>
</dbReference>
<accession>A0A1G4ELF2</accession>
<evidence type="ECO:0000256" key="2">
    <source>
        <dbReference type="ARBA" id="ARBA00022797"/>
    </source>
</evidence>
<evidence type="ECO:0000256" key="3">
    <source>
        <dbReference type="ARBA" id="ARBA00022840"/>
    </source>
</evidence>
<dbReference type="PROSITE" id="PS00688">
    <property type="entry name" value="SIGMA54_INTERACT_3"/>
    <property type="match status" value="1"/>
</dbReference>
<dbReference type="GO" id="GO:0005524">
    <property type="term" value="F:ATP binding"/>
    <property type="evidence" value="ECO:0007669"/>
    <property type="project" value="UniProtKB-KW"/>
</dbReference>
<dbReference type="NCBIfam" id="TIGR00229">
    <property type="entry name" value="sensory_box"/>
    <property type="match status" value="1"/>
</dbReference>
<dbReference type="CDD" id="cd00130">
    <property type="entry name" value="PAS"/>
    <property type="match status" value="1"/>
</dbReference>
<dbReference type="Gene3D" id="3.30.450.20">
    <property type="entry name" value="PAS domain"/>
    <property type="match status" value="1"/>
</dbReference>
<dbReference type="Pfam" id="PF18024">
    <property type="entry name" value="HTH_50"/>
    <property type="match status" value="1"/>
</dbReference>
<evidence type="ECO:0000259" key="9">
    <source>
        <dbReference type="PROSITE" id="PS50112"/>
    </source>
</evidence>
<dbReference type="CDD" id="cd00009">
    <property type="entry name" value="AAA"/>
    <property type="match status" value="1"/>
</dbReference>
<dbReference type="InterPro" id="IPR003593">
    <property type="entry name" value="AAA+_ATPase"/>
</dbReference>
<dbReference type="InterPro" id="IPR058031">
    <property type="entry name" value="AAA_lid_NorR"/>
</dbReference>
<name>A0A1G4ELF2_BACMY</name>
<dbReference type="InterPro" id="IPR013767">
    <property type="entry name" value="PAS_fold"/>
</dbReference>
<dbReference type="Gene3D" id="3.40.50.300">
    <property type="entry name" value="P-loop containing nucleotide triphosphate hydrolases"/>
    <property type="match status" value="1"/>
</dbReference>
<dbReference type="SUPFAM" id="SSF52540">
    <property type="entry name" value="P-loop containing nucleoside triphosphate hydrolases"/>
    <property type="match status" value="1"/>
</dbReference>
<dbReference type="PROSITE" id="PS00675">
    <property type="entry name" value="SIGMA54_INTERACT_1"/>
    <property type="match status" value="1"/>
</dbReference>
<sequence>MSDIPVQIENKYLLKILDSLESGMNIVDKNGTIMWINQAGCKLFNKSKEELIGRNIFVLKKEGAFTPSVIEMALQNGSTVTTVQEITGGNKMTVTGDIILDEQENPIYFVAHGHDISNWMDNVSKLEWEELAPVLKRYLLEIKKMNTRYILIKEEQSFIGHSKVHNLLAEIMERVASVDSTVLINGETGVGKNVVAKRIHKLSERNSQPFIHLNCAAIPDTLLESELFGYHKGAFTGANSKGKTGLVKTAEKGTLFLDEISELPLHLQPKLLQLLQDKTYMPIGGSQLVKADIRIIAATNRKIEEMVKEGKFRADLYYRLHVLPVNIPPLRERHEDIFPLLHFYLQKYNQIFNQTRTFSQQTIGVLQRYQWPGNIRELENTVEQLVIMAKKDNISTHDLPERFHSVSMEKEALQSLKKGNNLSEIIESMEKTIIEQAIKENKTTRKTAKVLGITQTSLIRRLKKYNIRNEKE</sequence>
<evidence type="ECO:0000256" key="6">
    <source>
        <dbReference type="ARBA" id="ARBA00023163"/>
    </source>
</evidence>
<evidence type="ECO:0000256" key="7">
    <source>
        <dbReference type="ARBA" id="ARBA00029500"/>
    </source>
</evidence>
<dbReference type="Gene3D" id="1.10.8.60">
    <property type="match status" value="1"/>
</dbReference>
<dbReference type="InterPro" id="IPR025662">
    <property type="entry name" value="Sigma_54_int_dom_ATP-bd_1"/>
</dbReference>
<evidence type="ECO:0000256" key="1">
    <source>
        <dbReference type="ARBA" id="ARBA00022741"/>
    </source>
</evidence>
<dbReference type="SUPFAM" id="SSF55785">
    <property type="entry name" value="PYP-like sensor domain (PAS domain)"/>
    <property type="match status" value="1"/>
</dbReference>
<keyword evidence="5" id="KW-0238">DNA-binding</keyword>
<gene>
    <name evidence="10" type="ORF">BWGO95_02891</name>
</gene>
<proteinExistence type="predicted"/>
<organism evidence="10 11">
    <name type="scientific">Bacillus mycoides</name>
    <dbReference type="NCBI Taxonomy" id="1405"/>
    <lineage>
        <taxon>Bacteria</taxon>
        <taxon>Bacillati</taxon>
        <taxon>Bacillota</taxon>
        <taxon>Bacilli</taxon>
        <taxon>Bacillales</taxon>
        <taxon>Bacillaceae</taxon>
        <taxon>Bacillus</taxon>
        <taxon>Bacillus cereus group</taxon>
    </lineage>
</organism>
<dbReference type="AlphaFoldDB" id="A0A1G4ELF2"/>
<dbReference type="Pfam" id="PF00989">
    <property type="entry name" value="PAS"/>
    <property type="match status" value="1"/>
</dbReference>
<dbReference type="InterPro" id="IPR025943">
    <property type="entry name" value="Sigma_54_int_dom_ATP-bd_2"/>
</dbReference>
<dbReference type="InterPro" id="IPR002078">
    <property type="entry name" value="Sigma_54_int"/>
</dbReference>
<dbReference type="SMART" id="SM00091">
    <property type="entry name" value="PAS"/>
    <property type="match status" value="1"/>
</dbReference>
<dbReference type="FunFam" id="3.40.50.300:FF:000006">
    <property type="entry name" value="DNA-binding transcriptional regulator NtrC"/>
    <property type="match status" value="1"/>
</dbReference>
<protein>
    <recommendedName>
        <fullName evidence="7">HTH-type transcriptional regulatory protein TyrR</fullName>
    </recommendedName>
</protein>
<dbReference type="PANTHER" id="PTHR32071">
    <property type="entry name" value="TRANSCRIPTIONAL REGULATORY PROTEIN"/>
    <property type="match status" value="1"/>
</dbReference>
<dbReference type="RefSeq" id="WP_088099171.1">
    <property type="nucleotide sequence ID" value="NZ_FMAK01000034.1"/>
</dbReference>
<evidence type="ECO:0000256" key="4">
    <source>
        <dbReference type="ARBA" id="ARBA00023015"/>
    </source>
</evidence>
<feature type="domain" description="Sigma-54 factor interaction" evidence="8">
    <location>
        <begin position="158"/>
        <end position="387"/>
    </location>
</feature>
<dbReference type="Pfam" id="PF00158">
    <property type="entry name" value="Sigma54_activat"/>
    <property type="match status" value="1"/>
</dbReference>
<dbReference type="PROSITE" id="PS50045">
    <property type="entry name" value="SIGMA54_INTERACT_4"/>
    <property type="match status" value="1"/>
</dbReference>
<dbReference type="PROSITE" id="PS50112">
    <property type="entry name" value="PAS"/>
    <property type="match status" value="1"/>
</dbReference>
<keyword evidence="3" id="KW-0067">ATP-binding</keyword>
<keyword evidence="6" id="KW-0804">Transcription</keyword>
<evidence type="ECO:0000313" key="10">
    <source>
        <dbReference type="EMBL" id="SCB68744.1"/>
    </source>
</evidence>
<dbReference type="GO" id="GO:0003677">
    <property type="term" value="F:DNA binding"/>
    <property type="evidence" value="ECO:0007669"/>
    <property type="project" value="UniProtKB-KW"/>
</dbReference>
<dbReference type="InterPro" id="IPR000014">
    <property type="entry name" value="PAS"/>
</dbReference>
<keyword evidence="2" id="KW-0058">Aromatic hydrocarbons catabolism</keyword>
<dbReference type="Gene3D" id="1.10.10.60">
    <property type="entry name" value="Homeodomain-like"/>
    <property type="match status" value="1"/>
</dbReference>
<dbReference type="Pfam" id="PF25601">
    <property type="entry name" value="AAA_lid_14"/>
    <property type="match status" value="1"/>
</dbReference>
<dbReference type="InterPro" id="IPR027417">
    <property type="entry name" value="P-loop_NTPase"/>
</dbReference>
<dbReference type="EMBL" id="FMAK01000034">
    <property type="protein sequence ID" value="SCB68744.1"/>
    <property type="molecule type" value="Genomic_DNA"/>
</dbReference>